<dbReference type="Proteomes" id="UP000694892">
    <property type="component" value="Chromosome 4S"/>
</dbReference>
<accession>A0A974HLS5</accession>
<dbReference type="EMBL" id="CM004473">
    <property type="protein sequence ID" value="OCT82774.1"/>
    <property type="molecule type" value="Genomic_DNA"/>
</dbReference>
<evidence type="ECO:0000313" key="1">
    <source>
        <dbReference type="EMBL" id="OCT82774.1"/>
    </source>
</evidence>
<name>A0A974HLS5_XENLA</name>
<dbReference type="AlphaFoldDB" id="A0A974HLS5"/>
<sequence>MGGQSCRTRWVWGLKRASSAAIICLIGCQKITTPQVSSREIVASRLHLSAVTRQGSGPPTTLPPDDCPDQNRYLAARCRSTQSLPLGSLLAAPDLQACRW</sequence>
<gene>
    <name evidence="1" type="ORF">XELAEV_18025308mg</name>
</gene>
<organism evidence="1 2">
    <name type="scientific">Xenopus laevis</name>
    <name type="common">African clawed frog</name>
    <dbReference type="NCBI Taxonomy" id="8355"/>
    <lineage>
        <taxon>Eukaryota</taxon>
        <taxon>Metazoa</taxon>
        <taxon>Chordata</taxon>
        <taxon>Craniata</taxon>
        <taxon>Vertebrata</taxon>
        <taxon>Euteleostomi</taxon>
        <taxon>Amphibia</taxon>
        <taxon>Batrachia</taxon>
        <taxon>Anura</taxon>
        <taxon>Pipoidea</taxon>
        <taxon>Pipidae</taxon>
        <taxon>Xenopodinae</taxon>
        <taxon>Xenopus</taxon>
        <taxon>Xenopus</taxon>
    </lineage>
</organism>
<reference evidence="2" key="1">
    <citation type="journal article" date="2016" name="Nature">
        <title>Genome evolution in the allotetraploid frog Xenopus laevis.</title>
        <authorList>
            <person name="Session A.M."/>
            <person name="Uno Y."/>
            <person name="Kwon T."/>
            <person name="Chapman J.A."/>
            <person name="Toyoda A."/>
            <person name="Takahashi S."/>
            <person name="Fukui A."/>
            <person name="Hikosaka A."/>
            <person name="Suzuki A."/>
            <person name="Kondo M."/>
            <person name="van Heeringen S.J."/>
            <person name="Quigley I."/>
            <person name="Heinz S."/>
            <person name="Ogino H."/>
            <person name="Ochi H."/>
            <person name="Hellsten U."/>
            <person name="Lyons J.B."/>
            <person name="Simakov O."/>
            <person name="Putnam N."/>
            <person name="Stites J."/>
            <person name="Kuroki Y."/>
            <person name="Tanaka T."/>
            <person name="Michiue T."/>
            <person name="Watanabe M."/>
            <person name="Bogdanovic O."/>
            <person name="Lister R."/>
            <person name="Georgiou G."/>
            <person name="Paranjpe S.S."/>
            <person name="van Kruijsbergen I."/>
            <person name="Shu S."/>
            <person name="Carlson J."/>
            <person name="Kinoshita T."/>
            <person name="Ohta Y."/>
            <person name="Mawaribuchi S."/>
            <person name="Jenkins J."/>
            <person name="Grimwood J."/>
            <person name="Schmutz J."/>
            <person name="Mitros T."/>
            <person name="Mozaffari S.V."/>
            <person name="Suzuki Y."/>
            <person name="Haramoto Y."/>
            <person name="Yamamoto T.S."/>
            <person name="Takagi C."/>
            <person name="Heald R."/>
            <person name="Miller K."/>
            <person name="Haudenschild C."/>
            <person name="Kitzman J."/>
            <person name="Nakayama T."/>
            <person name="Izutsu Y."/>
            <person name="Robert J."/>
            <person name="Fortriede J."/>
            <person name="Burns K."/>
            <person name="Lotay V."/>
            <person name="Karimi K."/>
            <person name="Yasuoka Y."/>
            <person name="Dichmann D.S."/>
            <person name="Flajnik M.F."/>
            <person name="Houston D.W."/>
            <person name="Shendure J."/>
            <person name="DuPasquier L."/>
            <person name="Vize P.D."/>
            <person name="Zorn A.M."/>
            <person name="Ito M."/>
            <person name="Marcotte E.M."/>
            <person name="Wallingford J.B."/>
            <person name="Ito Y."/>
            <person name="Asashima M."/>
            <person name="Ueno N."/>
            <person name="Matsuda Y."/>
            <person name="Veenstra G.J."/>
            <person name="Fujiyama A."/>
            <person name="Harland R.M."/>
            <person name="Taira M."/>
            <person name="Rokhsar D.S."/>
        </authorList>
    </citation>
    <scope>NUCLEOTIDE SEQUENCE [LARGE SCALE GENOMIC DNA]</scope>
    <source>
        <strain evidence="2">J</strain>
    </source>
</reference>
<evidence type="ECO:0000313" key="2">
    <source>
        <dbReference type="Proteomes" id="UP000694892"/>
    </source>
</evidence>
<protein>
    <submittedName>
        <fullName evidence="1">Uncharacterized protein</fullName>
    </submittedName>
</protein>
<proteinExistence type="predicted"/>